<feature type="chain" id="PRO_5043718717" description="Ig-like domain-containing protein" evidence="1">
    <location>
        <begin position="23"/>
        <end position="237"/>
    </location>
</feature>
<dbReference type="EMBL" id="CAXITT010000803">
    <property type="protein sequence ID" value="CAL1546373.1"/>
    <property type="molecule type" value="Genomic_DNA"/>
</dbReference>
<evidence type="ECO:0000259" key="2">
    <source>
        <dbReference type="PROSITE" id="PS50835"/>
    </source>
</evidence>
<evidence type="ECO:0000313" key="4">
    <source>
        <dbReference type="Proteomes" id="UP001497497"/>
    </source>
</evidence>
<keyword evidence="1" id="KW-0732">Signal</keyword>
<proteinExistence type="predicted"/>
<comment type="caution">
    <text evidence="3">The sequence shown here is derived from an EMBL/GenBank/DDBJ whole genome shotgun (WGS) entry which is preliminary data.</text>
</comment>
<evidence type="ECO:0000256" key="1">
    <source>
        <dbReference type="SAM" id="SignalP"/>
    </source>
</evidence>
<dbReference type="InterPro" id="IPR007110">
    <property type="entry name" value="Ig-like_dom"/>
</dbReference>
<feature type="signal peptide" evidence="1">
    <location>
        <begin position="1"/>
        <end position="22"/>
    </location>
</feature>
<organism evidence="3 4">
    <name type="scientific">Lymnaea stagnalis</name>
    <name type="common">Great pond snail</name>
    <name type="synonym">Helix stagnalis</name>
    <dbReference type="NCBI Taxonomy" id="6523"/>
    <lineage>
        <taxon>Eukaryota</taxon>
        <taxon>Metazoa</taxon>
        <taxon>Spiralia</taxon>
        <taxon>Lophotrochozoa</taxon>
        <taxon>Mollusca</taxon>
        <taxon>Gastropoda</taxon>
        <taxon>Heterobranchia</taxon>
        <taxon>Euthyneura</taxon>
        <taxon>Panpulmonata</taxon>
        <taxon>Hygrophila</taxon>
        <taxon>Lymnaeoidea</taxon>
        <taxon>Lymnaeidae</taxon>
        <taxon>Lymnaea</taxon>
    </lineage>
</organism>
<dbReference type="PROSITE" id="PS50835">
    <property type="entry name" value="IG_LIKE"/>
    <property type="match status" value="1"/>
</dbReference>
<gene>
    <name evidence="3" type="ORF">GSLYS_00019750001</name>
</gene>
<evidence type="ECO:0000313" key="3">
    <source>
        <dbReference type="EMBL" id="CAL1546373.1"/>
    </source>
</evidence>
<keyword evidence="4" id="KW-1185">Reference proteome</keyword>
<protein>
    <recommendedName>
        <fullName evidence="2">Ig-like domain-containing protein</fullName>
    </recommendedName>
</protein>
<dbReference type="AlphaFoldDB" id="A0AAV2IH14"/>
<reference evidence="3 4" key="1">
    <citation type="submission" date="2024-04" db="EMBL/GenBank/DDBJ databases">
        <authorList>
            <consortium name="Genoscope - CEA"/>
            <person name="William W."/>
        </authorList>
    </citation>
    <scope>NUCLEOTIDE SEQUENCE [LARGE SCALE GENOMIC DNA]</scope>
</reference>
<name>A0AAV2IH14_LYMST</name>
<accession>A0AAV2IH14</accession>
<sequence>MCDVIQFLGAILTAGLFTAVCAQQQRIVDKPFIPIGGQFTVTCDANRFPPGTIPSEVDFIQDLAIEREVGDGARKQIAFYNPFFPAPLPNVSQFFPAGRNWLLEASGGLDAPTHNRATIKLVLTVKDPECSDAGMYLCKATYFPSNGGPTSVEHSQYLNASTEAPALTLDHHNGKAPDFSNNTKGQLVKLTCKFEGPGGLMLSWLTGPIGGKTHVPYPSDDHIQTVTPAPHKGPVGC</sequence>
<feature type="domain" description="Ig-like" evidence="2">
    <location>
        <begin position="165"/>
        <end position="237"/>
    </location>
</feature>
<feature type="non-terminal residue" evidence="3">
    <location>
        <position position="237"/>
    </location>
</feature>
<dbReference type="Proteomes" id="UP001497497">
    <property type="component" value="Unassembled WGS sequence"/>
</dbReference>